<name>A0ABR1DQH6_NECAM</name>
<sequence>MSLEGKRDRGSISEADDHLLKAIIGDDPLKTTRDVAQEQSFIIQQSTAIWKKNGKVKKLNKCNPLQLYGTWRDHHRSEVLQRTGRNAQEAPTFLIGVSEQKGPDSPTRQSSAAHFKGNMLGPLLLSVAAFVPVLSSIISSSQDSQLMNLLASTRPASEGYPEWILQSSRAVKKYDRNCFFSPVQCMLSFNQGQEQPIVFTSKGKRLFYYRK</sequence>
<reference evidence="1 2" key="1">
    <citation type="submission" date="2023-08" db="EMBL/GenBank/DDBJ databases">
        <title>A Necator americanus chromosomal reference genome.</title>
        <authorList>
            <person name="Ilik V."/>
            <person name="Petrzelkova K.J."/>
            <person name="Pardy F."/>
            <person name="Fuh T."/>
            <person name="Niatou-Singa F.S."/>
            <person name="Gouil Q."/>
            <person name="Baker L."/>
            <person name="Ritchie M.E."/>
            <person name="Jex A.R."/>
            <person name="Gazzola D."/>
            <person name="Li H."/>
            <person name="Toshio Fujiwara R."/>
            <person name="Zhan B."/>
            <person name="Aroian R.V."/>
            <person name="Pafco B."/>
            <person name="Schwarz E.M."/>
        </authorList>
    </citation>
    <scope>NUCLEOTIDE SEQUENCE [LARGE SCALE GENOMIC DNA]</scope>
    <source>
        <strain evidence="1 2">Aroian</strain>
        <tissue evidence="1">Whole animal</tissue>
    </source>
</reference>
<dbReference type="Proteomes" id="UP001303046">
    <property type="component" value="Unassembled WGS sequence"/>
</dbReference>
<gene>
    <name evidence="1" type="primary">Necator_chrIV.g16994</name>
    <name evidence="1" type="ORF">RB195_003696</name>
</gene>
<dbReference type="EMBL" id="JAVFWL010000004">
    <property type="protein sequence ID" value="KAK6752423.1"/>
    <property type="molecule type" value="Genomic_DNA"/>
</dbReference>
<protein>
    <submittedName>
        <fullName evidence="1">Uncharacterized protein</fullName>
    </submittedName>
</protein>
<keyword evidence="2" id="KW-1185">Reference proteome</keyword>
<evidence type="ECO:0000313" key="1">
    <source>
        <dbReference type="EMBL" id="KAK6752423.1"/>
    </source>
</evidence>
<comment type="caution">
    <text evidence="1">The sequence shown here is derived from an EMBL/GenBank/DDBJ whole genome shotgun (WGS) entry which is preliminary data.</text>
</comment>
<proteinExistence type="predicted"/>
<organism evidence="1 2">
    <name type="scientific">Necator americanus</name>
    <name type="common">Human hookworm</name>
    <dbReference type="NCBI Taxonomy" id="51031"/>
    <lineage>
        <taxon>Eukaryota</taxon>
        <taxon>Metazoa</taxon>
        <taxon>Ecdysozoa</taxon>
        <taxon>Nematoda</taxon>
        <taxon>Chromadorea</taxon>
        <taxon>Rhabditida</taxon>
        <taxon>Rhabditina</taxon>
        <taxon>Rhabditomorpha</taxon>
        <taxon>Strongyloidea</taxon>
        <taxon>Ancylostomatidae</taxon>
        <taxon>Bunostominae</taxon>
        <taxon>Necator</taxon>
    </lineage>
</organism>
<accession>A0ABR1DQH6</accession>
<evidence type="ECO:0000313" key="2">
    <source>
        <dbReference type="Proteomes" id="UP001303046"/>
    </source>
</evidence>